<reference evidence="3" key="1">
    <citation type="submission" date="2021-03" db="UniProtKB">
        <authorList>
            <consortium name="EnsemblPlants"/>
        </authorList>
    </citation>
    <scope>IDENTIFICATION</scope>
</reference>
<dbReference type="PANTHER" id="PTHR31286:SF167">
    <property type="entry name" value="OS09G0268800 PROTEIN"/>
    <property type="match status" value="1"/>
</dbReference>
<organism evidence="3 4">
    <name type="scientific">Cannabis sativa</name>
    <name type="common">Hemp</name>
    <name type="synonym">Marijuana</name>
    <dbReference type="NCBI Taxonomy" id="3483"/>
    <lineage>
        <taxon>Eukaryota</taxon>
        <taxon>Viridiplantae</taxon>
        <taxon>Streptophyta</taxon>
        <taxon>Embryophyta</taxon>
        <taxon>Tracheophyta</taxon>
        <taxon>Spermatophyta</taxon>
        <taxon>Magnoliopsida</taxon>
        <taxon>eudicotyledons</taxon>
        <taxon>Gunneridae</taxon>
        <taxon>Pentapetalae</taxon>
        <taxon>rosids</taxon>
        <taxon>fabids</taxon>
        <taxon>Rosales</taxon>
        <taxon>Cannabaceae</taxon>
        <taxon>Cannabis</taxon>
    </lineage>
</organism>
<dbReference type="AlphaFoldDB" id="A0A803QQQ0"/>
<evidence type="ECO:0000313" key="4">
    <source>
        <dbReference type="Proteomes" id="UP000596661"/>
    </source>
</evidence>
<sequence length="294" mass="33087">MDNFVPNMSNALSERESEVINLSNISIPPPRPVVNRLLCRVFSKRGYNPKQFKNFISTQWVGRFEHLILCPPSVLQNASMDTYTITPFWIQVYRMPFLSKSEALAKILGNMIGTFLEVHDDSLNEGWGPFLRMRVGIDVSKPLLRGQLVSFPWMDDELWLDFRYERLPEFCYECDFASSSGSKDKNIDKHITNGYHELSRDMPPVQSHSPDVNSLSNQSPATPPSTHKHNAISHSNPTKAATTTIPIAHYPPTSLPIAKKSKPDSSYELSSNSLMDAGSDGPLAKAESQHRQLP</sequence>
<evidence type="ECO:0000313" key="3">
    <source>
        <dbReference type="EnsemblPlants" id="cds.evm.model.10.87"/>
    </source>
</evidence>
<dbReference type="PANTHER" id="PTHR31286">
    <property type="entry name" value="GLYCINE-RICH CELL WALL STRUCTURAL PROTEIN 1.8-LIKE"/>
    <property type="match status" value="1"/>
</dbReference>
<feature type="compositionally biased region" description="Low complexity" evidence="1">
    <location>
        <begin position="237"/>
        <end position="248"/>
    </location>
</feature>
<proteinExistence type="predicted"/>
<dbReference type="InterPro" id="IPR025836">
    <property type="entry name" value="Zn_knuckle_CX2CX4HX4C"/>
</dbReference>
<dbReference type="Pfam" id="PF14392">
    <property type="entry name" value="zf-CCHC_4"/>
    <property type="match status" value="1"/>
</dbReference>
<protein>
    <recommendedName>
        <fullName evidence="2">Zinc knuckle CX2CX4HX4C domain-containing protein</fullName>
    </recommendedName>
</protein>
<dbReference type="EnsemblPlants" id="evm.model.10.87">
    <property type="protein sequence ID" value="cds.evm.model.10.87"/>
    <property type="gene ID" value="evm.TU.10.87"/>
</dbReference>
<evidence type="ECO:0000259" key="2">
    <source>
        <dbReference type="Pfam" id="PF14392"/>
    </source>
</evidence>
<dbReference type="Proteomes" id="UP000596661">
    <property type="component" value="Unassembled WGS sequence"/>
</dbReference>
<feature type="domain" description="Zinc knuckle CX2CX4HX4C" evidence="2">
    <location>
        <begin position="137"/>
        <end position="174"/>
    </location>
</feature>
<name>A0A803QQQ0_CANSA</name>
<dbReference type="InterPro" id="IPR040256">
    <property type="entry name" value="At4g02000-like"/>
</dbReference>
<dbReference type="EMBL" id="UZAU01000785">
    <property type="status" value="NOT_ANNOTATED_CDS"/>
    <property type="molecule type" value="Genomic_DNA"/>
</dbReference>
<feature type="region of interest" description="Disordered" evidence="1">
    <location>
        <begin position="197"/>
        <end position="294"/>
    </location>
</feature>
<keyword evidence="4" id="KW-1185">Reference proteome</keyword>
<dbReference type="Gramene" id="evm.model.10.87">
    <property type="protein sequence ID" value="cds.evm.model.10.87"/>
    <property type="gene ID" value="evm.TU.10.87"/>
</dbReference>
<feature type="compositionally biased region" description="Polar residues" evidence="1">
    <location>
        <begin position="206"/>
        <end position="220"/>
    </location>
</feature>
<accession>A0A803QQQ0</accession>
<evidence type="ECO:0000256" key="1">
    <source>
        <dbReference type="SAM" id="MobiDB-lite"/>
    </source>
</evidence>